<evidence type="ECO:0000313" key="3">
    <source>
        <dbReference type="Proteomes" id="UP001243989"/>
    </source>
</evidence>
<gene>
    <name evidence="2" type="ORF">BDP81DRAFT_19162</name>
</gene>
<organism evidence="2 3">
    <name type="scientific">Colletotrichum phormii</name>
    <dbReference type="NCBI Taxonomy" id="359342"/>
    <lineage>
        <taxon>Eukaryota</taxon>
        <taxon>Fungi</taxon>
        <taxon>Dikarya</taxon>
        <taxon>Ascomycota</taxon>
        <taxon>Pezizomycotina</taxon>
        <taxon>Sordariomycetes</taxon>
        <taxon>Hypocreomycetidae</taxon>
        <taxon>Glomerellales</taxon>
        <taxon>Glomerellaceae</taxon>
        <taxon>Colletotrichum</taxon>
        <taxon>Colletotrichum acutatum species complex</taxon>
    </lineage>
</organism>
<name>A0AAJ0A4E1_9PEZI</name>
<evidence type="ECO:0000256" key="1">
    <source>
        <dbReference type="SAM" id="MobiDB-lite"/>
    </source>
</evidence>
<keyword evidence="3" id="KW-1185">Reference proteome</keyword>
<dbReference type="RefSeq" id="XP_060452321.1">
    <property type="nucleotide sequence ID" value="XM_060582413.1"/>
</dbReference>
<dbReference type="AlphaFoldDB" id="A0AAJ0A4E1"/>
<comment type="caution">
    <text evidence="2">The sequence shown here is derived from an EMBL/GenBank/DDBJ whole genome shotgun (WGS) entry which is preliminary data.</text>
</comment>
<dbReference type="EMBL" id="JAHMHQ010000001">
    <property type="protein sequence ID" value="KAK1656277.1"/>
    <property type="molecule type" value="Genomic_DNA"/>
</dbReference>
<sequence length="188" mass="20964">MFACQKRMVVASWSSYMSREQCQDLRRQSLQAVQTRGGGRTSMLLHLPSSALCDITKVYLSLQLPMIDSLRIHPNERKYASDRHANPYSRGPASSQRVGRKRALRGTAIRQFRGVGTLMTRKPHGLRKGSSLPSFIEARRPFGNFSEGISPSPPALLSTGMQADWRNEPFAAKPVPGPLHVVPISVFY</sequence>
<reference evidence="2" key="1">
    <citation type="submission" date="2021-06" db="EMBL/GenBank/DDBJ databases">
        <title>Comparative genomics, transcriptomics and evolutionary studies reveal genomic signatures of adaptation to plant cell wall in hemibiotrophic fungi.</title>
        <authorList>
            <consortium name="DOE Joint Genome Institute"/>
            <person name="Baroncelli R."/>
            <person name="Diaz J.F."/>
            <person name="Benocci T."/>
            <person name="Peng M."/>
            <person name="Battaglia E."/>
            <person name="Haridas S."/>
            <person name="Andreopoulos W."/>
            <person name="Labutti K."/>
            <person name="Pangilinan J."/>
            <person name="Floch G.L."/>
            <person name="Makela M.R."/>
            <person name="Henrissat B."/>
            <person name="Grigoriev I.V."/>
            <person name="Crouch J.A."/>
            <person name="De Vries R.P."/>
            <person name="Sukno S.A."/>
            <person name="Thon M.R."/>
        </authorList>
    </citation>
    <scope>NUCLEOTIDE SEQUENCE</scope>
    <source>
        <strain evidence="2">CBS 102054</strain>
    </source>
</reference>
<proteinExistence type="predicted"/>
<dbReference type="GeneID" id="85467275"/>
<dbReference type="Proteomes" id="UP001243989">
    <property type="component" value="Unassembled WGS sequence"/>
</dbReference>
<protein>
    <submittedName>
        <fullName evidence="2">Uncharacterized protein</fullName>
    </submittedName>
</protein>
<accession>A0AAJ0A4E1</accession>
<evidence type="ECO:0000313" key="2">
    <source>
        <dbReference type="EMBL" id="KAK1656277.1"/>
    </source>
</evidence>
<feature type="region of interest" description="Disordered" evidence="1">
    <location>
        <begin position="78"/>
        <end position="102"/>
    </location>
</feature>